<evidence type="ECO:0000256" key="2">
    <source>
        <dbReference type="ARBA" id="ARBA00003535"/>
    </source>
</evidence>
<evidence type="ECO:0000256" key="6">
    <source>
        <dbReference type="ARBA" id="ARBA00022630"/>
    </source>
</evidence>
<evidence type="ECO:0000256" key="7">
    <source>
        <dbReference type="ARBA" id="ARBA00022643"/>
    </source>
</evidence>
<evidence type="ECO:0000256" key="10">
    <source>
        <dbReference type="ARBA" id="ARBA00031155"/>
    </source>
</evidence>
<comment type="cofactor">
    <cofactor evidence="1">
        <name>FMN</name>
        <dbReference type="ChEBI" id="CHEBI:58210"/>
    </cofactor>
</comment>
<keyword evidence="5" id="KW-0216">Detoxification</keyword>
<evidence type="ECO:0000313" key="13">
    <source>
        <dbReference type="Proteomes" id="UP001589738"/>
    </source>
</evidence>
<dbReference type="EMBL" id="JBHLUU010000016">
    <property type="protein sequence ID" value="MFC0474584.1"/>
    <property type="molecule type" value="Genomic_DNA"/>
</dbReference>
<evidence type="ECO:0000256" key="3">
    <source>
        <dbReference type="ARBA" id="ARBA00009881"/>
    </source>
</evidence>
<dbReference type="Gene3D" id="3.20.20.70">
    <property type="entry name" value="Aldolase class I"/>
    <property type="match status" value="1"/>
</dbReference>
<keyword evidence="6" id="KW-0285">Flavoprotein</keyword>
<dbReference type="InterPro" id="IPR013785">
    <property type="entry name" value="Aldolase_TIM"/>
</dbReference>
<evidence type="ECO:0000313" key="12">
    <source>
        <dbReference type="EMBL" id="MFC0474584.1"/>
    </source>
</evidence>
<dbReference type="PANTHER" id="PTHR42747">
    <property type="entry name" value="NITRONATE MONOOXYGENASE-RELATED"/>
    <property type="match status" value="1"/>
</dbReference>
<evidence type="ECO:0000256" key="9">
    <source>
        <dbReference type="ARBA" id="ARBA00023033"/>
    </source>
</evidence>
<dbReference type="CDD" id="cd04730">
    <property type="entry name" value="NPD_like"/>
    <property type="match status" value="1"/>
</dbReference>
<protein>
    <recommendedName>
        <fullName evidence="4">Probable nitronate monooxygenase</fullName>
    </recommendedName>
    <alternativeName>
        <fullName evidence="10">Propionate 3-nitronate monooxygenase</fullName>
    </alternativeName>
</protein>
<evidence type="ECO:0000256" key="11">
    <source>
        <dbReference type="ARBA" id="ARBA00049401"/>
    </source>
</evidence>
<name>A0ABV6KMT5_9BACI</name>
<keyword evidence="7" id="KW-0288">FMN</keyword>
<comment type="function">
    <text evidence="2">Nitronate monooxygenase that uses molecular oxygen to catalyze the oxidative denitrification of alkyl nitronates. Acts on propionate 3-nitronate (P3N), the presumed physiological substrate. Probably functions in the detoxification of P3N, a metabolic poison produced by plants and fungi as a defense mechanism.</text>
</comment>
<sequence>MWYQNKLTELLGLDYPIIQAPMAGGVTTSRFVSTVSNAGALGMIGAGYMQPDELRFQIREIKSLTTRTFGVNLFIPEQPGISEEGINEANELLQPLRNTLGIKGELPTYENGSTFEEKVKMIIEEKVPVCSFTFGIPSEDIIRELKKHKIIVIGTATTVNEAVINENMGMDAVVVQGSEAGGHRGTFIKDAQESLIGLMALVPQVVDRVSIPVIASGGVMDGRGLIASMFLGSKAVQMGTAFLTTIESGAHEEHKNAILQATEDETMLTTVFSGKPARGINNQFMKELKHSEHLIAAYPIQHYLTSPIRKEAARQNNPEFMSLWSGQGVRMSQRQTVHELINGIVSQVDQLLKEF</sequence>
<dbReference type="Pfam" id="PF03060">
    <property type="entry name" value="NMO"/>
    <property type="match status" value="1"/>
</dbReference>
<keyword evidence="13" id="KW-1185">Reference proteome</keyword>
<organism evidence="12 13">
    <name type="scientific">Robertmurraya beringensis</name>
    <dbReference type="NCBI Taxonomy" id="641660"/>
    <lineage>
        <taxon>Bacteria</taxon>
        <taxon>Bacillati</taxon>
        <taxon>Bacillota</taxon>
        <taxon>Bacilli</taxon>
        <taxon>Bacillales</taxon>
        <taxon>Bacillaceae</taxon>
        <taxon>Robertmurraya</taxon>
    </lineage>
</organism>
<dbReference type="SUPFAM" id="SSF51412">
    <property type="entry name" value="Inosine monophosphate dehydrogenase (IMPDH)"/>
    <property type="match status" value="1"/>
</dbReference>
<accession>A0ABV6KMT5</accession>
<dbReference type="PANTHER" id="PTHR42747:SF3">
    <property type="entry name" value="NITRONATE MONOOXYGENASE-RELATED"/>
    <property type="match status" value="1"/>
</dbReference>
<evidence type="ECO:0000256" key="1">
    <source>
        <dbReference type="ARBA" id="ARBA00001917"/>
    </source>
</evidence>
<keyword evidence="8 12" id="KW-0560">Oxidoreductase</keyword>
<dbReference type="Proteomes" id="UP001589738">
    <property type="component" value="Unassembled WGS sequence"/>
</dbReference>
<dbReference type="RefSeq" id="WP_160545711.1">
    <property type="nucleotide sequence ID" value="NZ_JBHLUU010000016.1"/>
</dbReference>
<evidence type="ECO:0000256" key="5">
    <source>
        <dbReference type="ARBA" id="ARBA00022575"/>
    </source>
</evidence>
<evidence type="ECO:0000256" key="8">
    <source>
        <dbReference type="ARBA" id="ARBA00023002"/>
    </source>
</evidence>
<evidence type="ECO:0000256" key="4">
    <source>
        <dbReference type="ARBA" id="ARBA00013457"/>
    </source>
</evidence>
<comment type="similarity">
    <text evidence="3">Belongs to the nitronate monooxygenase family. NMO class I subfamily.</text>
</comment>
<proteinExistence type="inferred from homology"/>
<dbReference type="InterPro" id="IPR004136">
    <property type="entry name" value="NMO"/>
</dbReference>
<gene>
    <name evidence="12" type="ORF">ACFFHF_04640</name>
</gene>
<keyword evidence="9" id="KW-0503">Monooxygenase</keyword>
<comment type="catalytic activity">
    <reaction evidence="11">
        <text>3 propionate 3-nitronate + 3 O2 + H2O = 3 3-oxopropanoate + 2 nitrate + nitrite + H2O2 + 3 H(+)</text>
        <dbReference type="Rhea" id="RHEA:57332"/>
        <dbReference type="ChEBI" id="CHEBI:15377"/>
        <dbReference type="ChEBI" id="CHEBI:15378"/>
        <dbReference type="ChEBI" id="CHEBI:15379"/>
        <dbReference type="ChEBI" id="CHEBI:16240"/>
        <dbReference type="ChEBI" id="CHEBI:16301"/>
        <dbReference type="ChEBI" id="CHEBI:17632"/>
        <dbReference type="ChEBI" id="CHEBI:33190"/>
        <dbReference type="ChEBI" id="CHEBI:136067"/>
    </reaction>
</comment>
<comment type="caution">
    <text evidence="12">The sequence shown here is derived from an EMBL/GenBank/DDBJ whole genome shotgun (WGS) entry which is preliminary data.</text>
</comment>
<dbReference type="GO" id="GO:0016491">
    <property type="term" value="F:oxidoreductase activity"/>
    <property type="evidence" value="ECO:0007669"/>
    <property type="project" value="UniProtKB-KW"/>
</dbReference>
<reference evidence="12 13" key="1">
    <citation type="submission" date="2024-09" db="EMBL/GenBank/DDBJ databases">
        <authorList>
            <person name="Sun Q."/>
            <person name="Mori K."/>
        </authorList>
    </citation>
    <scope>NUCLEOTIDE SEQUENCE [LARGE SCALE GENOMIC DNA]</scope>
    <source>
        <strain evidence="12 13">CGMCC 1.9126</strain>
    </source>
</reference>